<dbReference type="FunCoup" id="E3LY96">
    <property type="interactions" value="759"/>
</dbReference>
<dbReference type="Gene3D" id="2.30.30.140">
    <property type="match status" value="1"/>
</dbReference>
<dbReference type="Pfam" id="PF00567">
    <property type="entry name" value="TUDOR"/>
    <property type="match status" value="1"/>
</dbReference>
<dbReference type="HOGENOM" id="CLU_325482_0_0_1"/>
<dbReference type="STRING" id="31234.E3LY96"/>
<feature type="compositionally biased region" description="Low complexity" evidence="1">
    <location>
        <begin position="277"/>
        <end position="289"/>
    </location>
</feature>
<evidence type="ECO:0000259" key="2">
    <source>
        <dbReference type="Pfam" id="PF00567"/>
    </source>
</evidence>
<protein>
    <submittedName>
        <fullName evidence="3">CRE-RSD-6 protein</fullName>
    </submittedName>
</protein>
<feature type="compositionally biased region" description="Basic and acidic residues" evidence="1">
    <location>
        <begin position="291"/>
        <end position="308"/>
    </location>
</feature>
<dbReference type="OrthoDB" id="10041905at2759"/>
<feature type="compositionally biased region" description="Pro residues" evidence="1">
    <location>
        <begin position="162"/>
        <end position="175"/>
    </location>
</feature>
<feature type="compositionally biased region" description="Basic and acidic residues" evidence="1">
    <location>
        <begin position="266"/>
        <end position="276"/>
    </location>
</feature>
<gene>
    <name evidence="3" type="primary">Cre-rsd-6</name>
    <name evidence="3" type="ORF">CRE_03783</name>
</gene>
<dbReference type="OMA" id="VHESEIC"/>
<evidence type="ECO:0000313" key="3">
    <source>
        <dbReference type="EMBL" id="EFO84614.1"/>
    </source>
</evidence>
<dbReference type="InParanoid" id="E3LY96"/>
<feature type="compositionally biased region" description="Pro residues" evidence="1">
    <location>
        <begin position="369"/>
        <end position="379"/>
    </location>
</feature>
<evidence type="ECO:0000256" key="1">
    <source>
        <dbReference type="SAM" id="MobiDB-lite"/>
    </source>
</evidence>
<dbReference type="SUPFAM" id="SSF63748">
    <property type="entry name" value="Tudor/PWWP/MBT"/>
    <property type="match status" value="1"/>
</dbReference>
<feature type="compositionally biased region" description="Low complexity" evidence="1">
    <location>
        <begin position="359"/>
        <end position="368"/>
    </location>
</feature>
<dbReference type="Proteomes" id="UP000008281">
    <property type="component" value="Unassembled WGS sequence"/>
</dbReference>
<feature type="compositionally biased region" description="Basic and acidic residues" evidence="1">
    <location>
        <begin position="194"/>
        <end position="203"/>
    </location>
</feature>
<feature type="domain" description="Tudor" evidence="2">
    <location>
        <begin position="696"/>
        <end position="819"/>
    </location>
</feature>
<organism evidence="4">
    <name type="scientific">Caenorhabditis remanei</name>
    <name type="common">Caenorhabditis vulgaris</name>
    <dbReference type="NCBI Taxonomy" id="31234"/>
    <lineage>
        <taxon>Eukaryota</taxon>
        <taxon>Metazoa</taxon>
        <taxon>Ecdysozoa</taxon>
        <taxon>Nematoda</taxon>
        <taxon>Chromadorea</taxon>
        <taxon>Rhabditida</taxon>
        <taxon>Rhabditina</taxon>
        <taxon>Rhabditomorpha</taxon>
        <taxon>Rhabditoidea</taxon>
        <taxon>Rhabditidae</taxon>
        <taxon>Peloderinae</taxon>
        <taxon>Caenorhabditis</taxon>
    </lineage>
</organism>
<proteinExistence type="predicted"/>
<accession>E3LY96</accession>
<dbReference type="eggNOG" id="ENOG502THNT">
    <property type="taxonomic scope" value="Eukaryota"/>
</dbReference>
<keyword evidence="4" id="KW-1185">Reference proteome</keyword>
<feature type="compositionally biased region" description="Gly residues" evidence="1">
    <location>
        <begin position="104"/>
        <end position="119"/>
    </location>
</feature>
<name>E3LY96_CAERE</name>
<evidence type="ECO:0000313" key="4">
    <source>
        <dbReference type="Proteomes" id="UP000008281"/>
    </source>
</evidence>
<dbReference type="InterPro" id="IPR002999">
    <property type="entry name" value="Tudor"/>
</dbReference>
<dbReference type="EMBL" id="DS268418">
    <property type="protein sequence ID" value="EFO84614.1"/>
    <property type="molecule type" value="Genomic_DNA"/>
</dbReference>
<reference evidence="3" key="1">
    <citation type="submission" date="2007-07" db="EMBL/GenBank/DDBJ databases">
        <title>PCAP assembly of the Caenorhabditis remanei genome.</title>
        <authorList>
            <consortium name="The Caenorhabditis remanei Sequencing Consortium"/>
            <person name="Wilson R.K."/>
        </authorList>
    </citation>
    <scope>NUCLEOTIDE SEQUENCE [LARGE SCALE GENOMIC DNA]</scope>
    <source>
        <strain evidence="3">PB4641</strain>
    </source>
</reference>
<feature type="region of interest" description="Disordered" evidence="1">
    <location>
        <begin position="91"/>
        <end position="458"/>
    </location>
</feature>
<sequence length="886" mass="100129">MEKSPDEELVDTIYSACLIDGPNSLGKVYTERELKKGTEDLIGKGEIDRILRDVQLTLHQLLDRCGKFVNLGPGQWRVIADNKDAGLLESIADKKNGNRSSRGGRSGGGGGGSARGRGGASASQRGNLGGGNRGFGAVRRGNQNQRSHGSAFRGAPPAANNRPPPAYNRAPPPPQNDYSNQRPLVRPAPAAPPDYERDRDSSYRDQPYNRGPSRNSYYDEPRYDLPRTPPYQRSPSPPPGLSHGNHNSHYDRNEPRGYYVGPPSNRHPDQYDRPNNDYDNTYDNSYNDDYNNDRRGYNDNRGYNDRRRSPSPPPAYSDYRDRSPPRGNGYGPSYDASPYRDDRASDSRSNYNGSNYDGPYRAPSNRSYSPPPPPPPRSPSPVYRNAPPMEPPGLGSRHVPSQKSFRGDPSPPRRPDSRASNVSEYSQFSTDTNVPPAPSTSRQRAKERAEQSSSAPLKMEDLAAKFNAKVVVSEPAVDKSSPEYQVAVKVAEALRGGRRLFDSNKLYTYEAFNYFSAKEIQLPTDKTILEKEAFLAKIWKEYPELFKDIQLDLANDEIKFIDSPVSSAPPVPKPAASIEAPSRNSDFDIEYERSKAHVEDENHFIIMRDIRSIIANKFSITKLIDRLCHELALYRSIITEKVTYVLFVTFEGKYRYADGSQEEVVVLKNTGLRNPDYFEAPLVHDVFGERRDFWKVDVCRFMKFEKFSVRPVEAIDVYENIDKEINSVENPKIDRPIGGWKPNYGCLVLHKRDNSGTLKWGRGIIIRDQSGSSSDENRLNYRVLLLDQGHWVMVSPTQMRVMPEKFKTIPPCAIQCRMETDDEEVLMEMNLRFIGKPWRDTIRTYSAKTYITFTGNVTRFDGITTYGVQLFVEKLDGEKGNITELF</sequence>
<feature type="compositionally biased region" description="Polar residues" evidence="1">
    <location>
        <begin position="421"/>
        <end position="433"/>
    </location>
</feature>
<dbReference type="AlphaFoldDB" id="E3LY96"/>